<keyword evidence="2" id="KW-0732">Signal</keyword>
<comment type="caution">
    <text evidence="4">The sequence shown here is derived from an EMBL/GenBank/DDBJ whole genome shotgun (WGS) entry which is preliminary data.</text>
</comment>
<feature type="domain" description="Ubiquitin carboxyl-terminal hydrolase 7 ICP0-binding" evidence="3">
    <location>
        <begin position="16"/>
        <end position="202"/>
    </location>
</feature>
<keyword evidence="1" id="KW-0833">Ubl conjugation pathway</keyword>
<sequence length="206" mass="22927">MSPVSICRLCLYVACVYMSSADGPLPPVTSENLLVFFKRYDPRSHMTQYLGKSYPLRAITLAQLLPQLQEMAGWHGVPLSFYLESGPTQLTALSPEVPLAALLEENGMTVIMEPTPAPGAQTVLEYYRQMANKATVVFRDLTRPKARSRSSCYSPIANSFPVFNPVDAFTLELPRSLPCPEVVVACAEQLKAPPERVQLWRHRLSV</sequence>
<evidence type="ECO:0000313" key="5">
    <source>
        <dbReference type="Proteomes" id="UP001141327"/>
    </source>
</evidence>
<dbReference type="Proteomes" id="UP001141327">
    <property type="component" value="Unassembled WGS sequence"/>
</dbReference>
<proteinExistence type="predicted"/>
<organism evidence="4 5">
    <name type="scientific">Paratrimastix pyriformis</name>
    <dbReference type="NCBI Taxonomy" id="342808"/>
    <lineage>
        <taxon>Eukaryota</taxon>
        <taxon>Metamonada</taxon>
        <taxon>Preaxostyla</taxon>
        <taxon>Paratrimastigidae</taxon>
        <taxon>Paratrimastix</taxon>
    </lineage>
</organism>
<dbReference type="Pfam" id="PF12436">
    <property type="entry name" value="USP7_ICP0_bdg"/>
    <property type="match status" value="1"/>
</dbReference>
<evidence type="ECO:0000256" key="1">
    <source>
        <dbReference type="ARBA" id="ARBA00022786"/>
    </source>
</evidence>
<evidence type="ECO:0000256" key="2">
    <source>
        <dbReference type="SAM" id="SignalP"/>
    </source>
</evidence>
<feature type="signal peptide" evidence="2">
    <location>
        <begin position="1"/>
        <end position="21"/>
    </location>
</feature>
<dbReference type="InterPro" id="IPR024729">
    <property type="entry name" value="USP7_ICP0-binding_dom"/>
</dbReference>
<reference evidence="4" key="1">
    <citation type="journal article" date="2022" name="bioRxiv">
        <title>Genomics of Preaxostyla Flagellates Illuminates Evolutionary Transitions and the Path Towards Mitochondrial Loss.</title>
        <authorList>
            <person name="Novak L.V.F."/>
            <person name="Treitli S.C."/>
            <person name="Pyrih J."/>
            <person name="Halakuc P."/>
            <person name="Pipaliya S.V."/>
            <person name="Vacek V."/>
            <person name="Brzon O."/>
            <person name="Soukal P."/>
            <person name="Eme L."/>
            <person name="Dacks J.B."/>
            <person name="Karnkowska A."/>
            <person name="Elias M."/>
            <person name="Hampl V."/>
        </authorList>
    </citation>
    <scope>NUCLEOTIDE SEQUENCE</scope>
    <source>
        <strain evidence="4">RCP-MX</strain>
    </source>
</reference>
<gene>
    <name evidence="4" type="ORF">PAPYR_10743</name>
</gene>
<evidence type="ECO:0000259" key="3">
    <source>
        <dbReference type="Pfam" id="PF12436"/>
    </source>
</evidence>
<dbReference type="Gene3D" id="3.10.20.90">
    <property type="entry name" value="Phosphatidylinositol 3-kinase Catalytic Subunit, Chain A, domain 1"/>
    <property type="match status" value="1"/>
</dbReference>
<evidence type="ECO:0000313" key="4">
    <source>
        <dbReference type="EMBL" id="KAJ4454520.1"/>
    </source>
</evidence>
<accession>A0ABQ8UAZ0</accession>
<feature type="chain" id="PRO_5045594586" description="Ubiquitin carboxyl-terminal hydrolase 7 ICP0-binding domain-containing protein" evidence="2">
    <location>
        <begin position="22"/>
        <end position="206"/>
    </location>
</feature>
<keyword evidence="5" id="KW-1185">Reference proteome</keyword>
<protein>
    <recommendedName>
        <fullName evidence="3">Ubiquitin carboxyl-terminal hydrolase 7 ICP0-binding domain-containing protein</fullName>
    </recommendedName>
</protein>
<name>A0ABQ8UAZ0_9EUKA</name>
<dbReference type="EMBL" id="JAPMOS010000150">
    <property type="protein sequence ID" value="KAJ4454520.1"/>
    <property type="molecule type" value="Genomic_DNA"/>
</dbReference>